<name>A0A267FX86_9PLAT</name>
<feature type="coiled-coil region" evidence="3">
    <location>
        <begin position="53"/>
        <end position="144"/>
    </location>
</feature>
<feature type="region of interest" description="Disordered" evidence="4">
    <location>
        <begin position="666"/>
        <end position="804"/>
    </location>
</feature>
<feature type="compositionally biased region" description="Low complexity" evidence="4">
    <location>
        <begin position="605"/>
        <end position="620"/>
    </location>
</feature>
<feature type="compositionally biased region" description="Low complexity" evidence="4">
    <location>
        <begin position="240"/>
        <end position="253"/>
    </location>
</feature>
<feature type="region of interest" description="Disordered" evidence="4">
    <location>
        <begin position="510"/>
        <end position="541"/>
    </location>
</feature>
<keyword evidence="1" id="KW-0677">Repeat</keyword>
<evidence type="ECO:0000313" key="6">
    <source>
        <dbReference type="EMBL" id="PAA78450.1"/>
    </source>
</evidence>
<gene>
    <name evidence="6" type="ORF">BOX15_Mlig023411g1</name>
</gene>
<dbReference type="OrthoDB" id="2132119at2759"/>
<feature type="compositionally biased region" description="Low complexity" evidence="4">
    <location>
        <begin position="693"/>
        <end position="726"/>
    </location>
</feature>
<reference evidence="6 7" key="1">
    <citation type="submission" date="2017-06" db="EMBL/GenBank/DDBJ databases">
        <title>A platform for efficient transgenesis in Macrostomum lignano, a flatworm model organism for stem cell research.</title>
        <authorList>
            <person name="Berezikov E."/>
        </authorList>
    </citation>
    <scope>NUCLEOTIDE SEQUENCE [LARGE SCALE GENOMIC DNA]</scope>
    <source>
        <strain evidence="6">DV1</strain>
        <tissue evidence="6">Whole organism</tissue>
    </source>
</reference>
<feature type="region of interest" description="Disordered" evidence="4">
    <location>
        <begin position="220"/>
        <end position="253"/>
    </location>
</feature>
<evidence type="ECO:0000259" key="5">
    <source>
        <dbReference type="PROSITE" id="PS50105"/>
    </source>
</evidence>
<dbReference type="Pfam" id="PF25526">
    <property type="entry name" value="LIP-1"/>
    <property type="match status" value="2"/>
</dbReference>
<evidence type="ECO:0000256" key="1">
    <source>
        <dbReference type="ARBA" id="ARBA00022737"/>
    </source>
</evidence>
<dbReference type="Proteomes" id="UP000215902">
    <property type="component" value="Unassembled WGS sequence"/>
</dbReference>
<comment type="caution">
    <text evidence="6">The sequence shown here is derived from an EMBL/GenBank/DDBJ whole genome shotgun (WGS) entry which is preliminary data.</text>
</comment>
<evidence type="ECO:0000256" key="3">
    <source>
        <dbReference type="SAM" id="Coils"/>
    </source>
</evidence>
<keyword evidence="7" id="KW-1185">Reference proteome</keyword>
<dbReference type="InterPro" id="IPR029515">
    <property type="entry name" value="Liprin"/>
</dbReference>
<feature type="domain" description="SAM" evidence="5">
    <location>
        <begin position="824"/>
        <end position="890"/>
    </location>
</feature>
<dbReference type="AlphaFoldDB" id="A0A267FX86"/>
<dbReference type="PANTHER" id="PTHR12587:SF20">
    <property type="entry name" value="LIPRIN-ALPHA, ISOFORM E"/>
    <property type="match status" value="1"/>
</dbReference>
<evidence type="ECO:0000313" key="7">
    <source>
        <dbReference type="Proteomes" id="UP000215902"/>
    </source>
</evidence>
<dbReference type="InterPro" id="IPR013761">
    <property type="entry name" value="SAM/pointed_sf"/>
</dbReference>
<accession>A0A267FX86</accession>
<sequence>MCDALPSIPEDGASGRGGGDSWHLDGGGSSYFGGVDDNGGYDGGGAAAAEQLMVSLLDERDRLVESLRESQDRLAEEKRSAETARMDRNRMMKHLEAGVPKDSVSLVKEVTQLREQLQERDDEVAELKAERSNTRLLLEHLETLVARHERSLRMTVVKRQAASPSGVSSEVEVLKALKSLFEHHKALDEKVKEKLRQALDRATRAETELAAANEDLARLRSLSSASDDGTGAGTNRRQPQDQQQQQTAASTAAAAAAGAAAAASAESARRLRDAEEALQVAQGEAARAVQRAERLQREATESEAARREAEARAADQEQRCLTARRDAETAQERCDRLEEQAAARDSALRSAEARLRLAREQTEEDGAAELIEARAELAEARAELARFRERERLHEEHEGRLSATVDQLLTESNARLQQHLEERMSALDERGRIVSDLEAARRELEAAEAERERLAAENARLAAEAQQLREAAAEAEAAATAAAEEAADLADRLASEQEERRVLQTVQQAFDPVHPPAPPGSSRPTPPPPPPPPPAPQHSEAQSLALVIQQQLDAINNEIRLIQEEKDTAEQRAEELQSRVGSSTNVVAAPSSWQQQHHQQRYQQHHQMPSSPPTSGRSTPAGYSGRSASTVPHHQHLQQQQLAESPPTTPRSVRLERVARALAKAHESPEIALGSSPHSSPISGGSRDSLNASGYNNNTNTISNNGNGNNGNSNNAYHSSSNSSGSPQQQLAAAYGSSGVGGVGKKKSRLGGTLGRIFRRPDSPQPPRSRTLDGSSRYDARYPTDDAMTSSGHSFFGGDQERQRRKKEELLEQVMQDRSSFTQWSGPTVVAWLELWVGMPDWYVAACRANVKSGAIMASLSDQDIQRELGISNPLHRLKLRLAVQEMLDWTAGQGSSGNPSLVCGRMGHDWVGNSWLPSLGLGQYRSAFMDCLVDARMLPSLGKKELRSYLRMSDSGHRRSLVCGIRALHLLGFDRQTLEARREACAKVDSDLLVWSNDRLQQWLRGLGLLRDDAEANRSFRESGYHGALLVLESASRASLGQTLQQLSGGSSLVGSRGRALLDQRLSQLITEAEAAVEARRLSSPDSG</sequence>
<keyword evidence="2 3" id="KW-0175">Coiled coil</keyword>
<dbReference type="Pfam" id="PF00536">
    <property type="entry name" value="SAM_1"/>
    <property type="match status" value="2"/>
</dbReference>
<feature type="region of interest" description="Disordered" evidence="4">
    <location>
        <begin position="1"/>
        <end position="22"/>
    </location>
</feature>
<dbReference type="GO" id="GO:0048786">
    <property type="term" value="C:presynaptic active zone"/>
    <property type="evidence" value="ECO:0007669"/>
    <property type="project" value="TreeGrafter"/>
</dbReference>
<feature type="compositionally biased region" description="Pro residues" evidence="4">
    <location>
        <begin position="513"/>
        <end position="536"/>
    </location>
</feature>
<dbReference type="SUPFAM" id="SSF47769">
    <property type="entry name" value="SAM/Pointed domain"/>
    <property type="match status" value="2"/>
</dbReference>
<dbReference type="EMBL" id="NIVC01000689">
    <property type="protein sequence ID" value="PAA78450.1"/>
    <property type="molecule type" value="Genomic_DNA"/>
</dbReference>
<feature type="compositionally biased region" description="Low complexity" evidence="4">
    <location>
        <begin position="674"/>
        <end position="686"/>
    </location>
</feature>
<feature type="domain" description="SAM" evidence="5">
    <location>
        <begin position="916"/>
        <end position="972"/>
    </location>
</feature>
<dbReference type="Gene3D" id="1.10.150.50">
    <property type="entry name" value="Transcription Factor, Ets-1"/>
    <property type="match status" value="3"/>
</dbReference>
<protein>
    <recommendedName>
        <fullName evidence="5">SAM domain-containing protein</fullName>
    </recommendedName>
</protein>
<dbReference type="SMART" id="SM00454">
    <property type="entry name" value="SAM"/>
    <property type="match status" value="3"/>
</dbReference>
<dbReference type="GO" id="GO:0050808">
    <property type="term" value="P:synapse organization"/>
    <property type="evidence" value="ECO:0007669"/>
    <property type="project" value="TreeGrafter"/>
</dbReference>
<evidence type="ECO:0000256" key="4">
    <source>
        <dbReference type="SAM" id="MobiDB-lite"/>
    </source>
</evidence>
<feature type="coiled-coil region" evidence="3">
    <location>
        <begin position="430"/>
        <end position="499"/>
    </location>
</feature>
<feature type="region of interest" description="Disordered" evidence="4">
    <location>
        <begin position="570"/>
        <end position="652"/>
    </location>
</feature>
<dbReference type="InterPro" id="IPR057892">
    <property type="entry name" value="LIP-1_CC2"/>
</dbReference>
<proteinExistence type="predicted"/>
<organism evidence="6 7">
    <name type="scientific">Macrostomum lignano</name>
    <dbReference type="NCBI Taxonomy" id="282301"/>
    <lineage>
        <taxon>Eukaryota</taxon>
        <taxon>Metazoa</taxon>
        <taxon>Spiralia</taxon>
        <taxon>Lophotrochozoa</taxon>
        <taxon>Platyhelminthes</taxon>
        <taxon>Rhabditophora</taxon>
        <taxon>Macrostomorpha</taxon>
        <taxon>Macrostomida</taxon>
        <taxon>Macrostomidae</taxon>
        <taxon>Macrostomum</taxon>
    </lineage>
</organism>
<feature type="region of interest" description="Disordered" evidence="4">
    <location>
        <begin position="292"/>
        <end position="319"/>
    </location>
</feature>
<dbReference type="PANTHER" id="PTHR12587">
    <property type="entry name" value="LAR INTERACTING PROTEIN LIP -RELATED PROTEIN"/>
    <property type="match status" value="1"/>
</dbReference>
<dbReference type="InterPro" id="IPR001660">
    <property type="entry name" value="SAM"/>
</dbReference>
<dbReference type="PROSITE" id="PS50105">
    <property type="entry name" value="SAM_DOMAIN"/>
    <property type="match status" value="2"/>
</dbReference>
<dbReference type="STRING" id="282301.A0A267FX86"/>
<evidence type="ECO:0000256" key="2">
    <source>
        <dbReference type="ARBA" id="ARBA00023054"/>
    </source>
</evidence>